<dbReference type="InterPro" id="IPR013597">
    <property type="entry name" value="Mat_intron_G2"/>
</dbReference>
<dbReference type="Pfam" id="PF00078">
    <property type="entry name" value="RVT_1"/>
    <property type="match status" value="1"/>
</dbReference>
<protein>
    <submittedName>
        <fullName evidence="3">RNA-directed DNA polymerase (Reverse transcriptase)</fullName>
    </submittedName>
</protein>
<dbReference type="CDD" id="cd01651">
    <property type="entry name" value="RT_G2_intron"/>
    <property type="match status" value="1"/>
</dbReference>
<name>B4D379_9BACT</name>
<dbReference type="PANTHER" id="PTHR34047:SF8">
    <property type="entry name" value="PROTEIN YKFC"/>
    <property type="match status" value="1"/>
</dbReference>
<dbReference type="PROSITE" id="PS50878">
    <property type="entry name" value="RT_POL"/>
    <property type="match status" value="1"/>
</dbReference>
<dbReference type="Pfam" id="PF08388">
    <property type="entry name" value="GIIM"/>
    <property type="match status" value="1"/>
</dbReference>
<reference evidence="3 4" key="1">
    <citation type="journal article" date="2011" name="J. Bacteriol.">
        <title>Genome sequence of Chthoniobacter flavus Ellin428, an aerobic heterotrophic soil bacterium.</title>
        <authorList>
            <person name="Kant R."/>
            <person name="van Passel M.W."/>
            <person name="Palva A."/>
            <person name="Lucas S."/>
            <person name="Lapidus A."/>
            <person name="Glavina Del Rio T."/>
            <person name="Dalin E."/>
            <person name="Tice H."/>
            <person name="Bruce D."/>
            <person name="Goodwin L."/>
            <person name="Pitluck S."/>
            <person name="Larimer F.W."/>
            <person name="Land M.L."/>
            <person name="Hauser L."/>
            <person name="Sangwan P."/>
            <person name="de Vos W.M."/>
            <person name="Janssen P.H."/>
            <person name="Smidt H."/>
        </authorList>
    </citation>
    <scope>NUCLEOTIDE SEQUENCE [LARGE SCALE GENOMIC DNA]</scope>
    <source>
        <strain evidence="3 4">Ellin428</strain>
    </source>
</reference>
<dbReference type="STRING" id="497964.CfE428DRAFT_3367"/>
<dbReference type="EMBL" id="ABVL01000009">
    <property type="protein sequence ID" value="EDY19190.1"/>
    <property type="molecule type" value="Genomic_DNA"/>
</dbReference>
<dbReference type="PANTHER" id="PTHR34047">
    <property type="entry name" value="NUCLEAR INTRON MATURASE 1, MITOCHONDRIAL-RELATED"/>
    <property type="match status" value="1"/>
</dbReference>
<dbReference type="InterPro" id="IPR000477">
    <property type="entry name" value="RT_dom"/>
</dbReference>
<dbReference type="RefSeq" id="WP_006980692.1">
    <property type="nucleotide sequence ID" value="NZ_ABVL01000009.1"/>
</dbReference>
<comment type="caution">
    <text evidence="3">The sequence shown here is derived from an EMBL/GenBank/DDBJ whole genome shotgun (WGS) entry which is preliminary data.</text>
</comment>
<dbReference type="Proteomes" id="UP000005824">
    <property type="component" value="Unassembled WGS sequence"/>
</dbReference>
<evidence type="ECO:0000313" key="3">
    <source>
        <dbReference type="EMBL" id="EDY19190.1"/>
    </source>
</evidence>
<evidence type="ECO:0000256" key="1">
    <source>
        <dbReference type="ARBA" id="ARBA00034120"/>
    </source>
</evidence>
<evidence type="ECO:0000259" key="2">
    <source>
        <dbReference type="PROSITE" id="PS50878"/>
    </source>
</evidence>
<keyword evidence="3" id="KW-0808">Transferase</keyword>
<dbReference type="NCBIfam" id="TIGR04416">
    <property type="entry name" value="group_II_RT_mat"/>
    <property type="match status" value="1"/>
</dbReference>
<accession>B4D379</accession>
<sequence>MNTESSPSVSTKQRRIAELAEYHGAEGLRTLGHHLDLEWMREAYGRVRKGSAPGVDGKSVADYGRELDKNLGGLIDRAKSGSYQAPPVRRVHIPKANGKETRPIGMPTVEDKILQRAVVMLLEPMYEREFGDFSYGFRPGRSAHQALKAIWQGINRTQAGWVVDVDIRAFFDTLDHGVLMGILQKRVKDGVILKLVAKWLKAGVMEAGALSYPEAGTPQGGVISPLLSNIYLHEVLDEWFEAAVIPRLQGRGFMVRYADDFVMGFECREDAERVMKALPGRFGRYGLKLHEGKTRLVRFGKPEDGSGGGGGSGKPETFDFLGFTHHWAKSRKGRWYIQRKTARKRLRRALKTIHQWCRQNQHRPVEELMRELGRKLHGHYAYYGITCNYRSLAQFYEGATQRMRWWLNRRSRQQDGMSWERFKKLIREVYPLPRPRIVHSV</sequence>
<gene>
    <name evidence="3" type="ORF">CfE428DRAFT_3367</name>
</gene>
<keyword evidence="3" id="KW-0695">RNA-directed DNA polymerase</keyword>
<keyword evidence="4" id="KW-1185">Reference proteome</keyword>
<dbReference type="GO" id="GO:0003964">
    <property type="term" value="F:RNA-directed DNA polymerase activity"/>
    <property type="evidence" value="ECO:0007669"/>
    <property type="project" value="UniProtKB-KW"/>
</dbReference>
<dbReference type="InterPro" id="IPR030931">
    <property type="entry name" value="Group_II_RT_mat"/>
</dbReference>
<dbReference type="AlphaFoldDB" id="B4D379"/>
<proteinExistence type="inferred from homology"/>
<dbReference type="eggNOG" id="COG3344">
    <property type="taxonomic scope" value="Bacteria"/>
</dbReference>
<feature type="domain" description="Reverse transcriptase" evidence="2">
    <location>
        <begin position="74"/>
        <end position="325"/>
    </location>
</feature>
<keyword evidence="3" id="KW-0548">Nucleotidyltransferase</keyword>
<organism evidence="3 4">
    <name type="scientific">Chthoniobacter flavus Ellin428</name>
    <dbReference type="NCBI Taxonomy" id="497964"/>
    <lineage>
        <taxon>Bacteria</taxon>
        <taxon>Pseudomonadati</taxon>
        <taxon>Verrucomicrobiota</taxon>
        <taxon>Spartobacteria</taxon>
        <taxon>Chthoniobacterales</taxon>
        <taxon>Chthoniobacteraceae</taxon>
        <taxon>Chthoniobacter</taxon>
    </lineage>
</organism>
<dbReference type="InParanoid" id="B4D379"/>
<dbReference type="InterPro" id="IPR043502">
    <property type="entry name" value="DNA/RNA_pol_sf"/>
</dbReference>
<comment type="similarity">
    <text evidence="1">Belongs to the bacterial reverse transcriptase family.</text>
</comment>
<evidence type="ECO:0000313" key="4">
    <source>
        <dbReference type="Proteomes" id="UP000005824"/>
    </source>
</evidence>
<dbReference type="SUPFAM" id="SSF56672">
    <property type="entry name" value="DNA/RNA polymerases"/>
    <property type="match status" value="1"/>
</dbReference>
<dbReference type="InterPro" id="IPR051083">
    <property type="entry name" value="GrpII_Intron_Splice-Mob/Def"/>
</dbReference>